<keyword evidence="2" id="KW-1185">Reference proteome</keyword>
<sequence length="46" mass="5393">MFSPIAAQKISSLMASKPQHLRRIIYPQIGEKYGVEYSELEILHRY</sequence>
<name>A0ABD3BUP4_9LAMI</name>
<accession>A0ABD3BUP4</accession>
<proteinExistence type="predicted"/>
<gene>
    <name evidence="1" type="ORF">CASFOL_036112</name>
</gene>
<reference evidence="2" key="1">
    <citation type="journal article" date="2024" name="IScience">
        <title>Strigolactones Initiate the Formation of Haustorium-like Structures in Castilleja.</title>
        <authorList>
            <person name="Buerger M."/>
            <person name="Peterson D."/>
            <person name="Chory J."/>
        </authorList>
    </citation>
    <scope>NUCLEOTIDE SEQUENCE [LARGE SCALE GENOMIC DNA]</scope>
</reference>
<dbReference type="Proteomes" id="UP001632038">
    <property type="component" value="Unassembled WGS sequence"/>
</dbReference>
<evidence type="ECO:0000313" key="2">
    <source>
        <dbReference type="Proteomes" id="UP001632038"/>
    </source>
</evidence>
<organism evidence="1 2">
    <name type="scientific">Castilleja foliolosa</name>
    <dbReference type="NCBI Taxonomy" id="1961234"/>
    <lineage>
        <taxon>Eukaryota</taxon>
        <taxon>Viridiplantae</taxon>
        <taxon>Streptophyta</taxon>
        <taxon>Embryophyta</taxon>
        <taxon>Tracheophyta</taxon>
        <taxon>Spermatophyta</taxon>
        <taxon>Magnoliopsida</taxon>
        <taxon>eudicotyledons</taxon>
        <taxon>Gunneridae</taxon>
        <taxon>Pentapetalae</taxon>
        <taxon>asterids</taxon>
        <taxon>lamiids</taxon>
        <taxon>Lamiales</taxon>
        <taxon>Orobanchaceae</taxon>
        <taxon>Pedicularideae</taxon>
        <taxon>Castillejinae</taxon>
        <taxon>Castilleja</taxon>
    </lineage>
</organism>
<dbReference type="EMBL" id="JAVIJP010000066">
    <property type="protein sequence ID" value="KAL3621200.1"/>
    <property type="molecule type" value="Genomic_DNA"/>
</dbReference>
<dbReference type="AlphaFoldDB" id="A0ABD3BUP4"/>
<protein>
    <submittedName>
        <fullName evidence="1">Uncharacterized protein</fullName>
    </submittedName>
</protein>
<comment type="caution">
    <text evidence="1">The sequence shown here is derived from an EMBL/GenBank/DDBJ whole genome shotgun (WGS) entry which is preliminary data.</text>
</comment>
<evidence type="ECO:0000313" key="1">
    <source>
        <dbReference type="EMBL" id="KAL3621200.1"/>
    </source>
</evidence>